<dbReference type="Gene3D" id="3.40.50.1580">
    <property type="entry name" value="Nucleoside phosphorylase domain"/>
    <property type="match status" value="1"/>
</dbReference>
<dbReference type="EMBL" id="QMQY01000012">
    <property type="protein sequence ID" value="RLE51244.1"/>
    <property type="molecule type" value="Genomic_DNA"/>
</dbReference>
<evidence type="ECO:0000256" key="5">
    <source>
        <dbReference type="HAMAP-Rule" id="MF_01963"/>
    </source>
</evidence>
<comment type="caution">
    <text evidence="7">The sequence shown here is derived from an EMBL/GenBank/DDBJ whole genome shotgun (WGS) entry which is preliminary data.</text>
</comment>
<feature type="binding site" evidence="5">
    <location>
        <begin position="206"/>
        <end position="208"/>
    </location>
    <ligand>
        <name>substrate</name>
    </ligand>
</feature>
<dbReference type="SUPFAM" id="SSF53167">
    <property type="entry name" value="Purine and uridine phosphorylases"/>
    <property type="match status" value="1"/>
</dbReference>
<dbReference type="Pfam" id="PF01048">
    <property type="entry name" value="PNP_UDP_1"/>
    <property type="match status" value="1"/>
</dbReference>
<dbReference type="GO" id="GO:0019509">
    <property type="term" value="P:L-methionine salvage from methylthioadenosine"/>
    <property type="evidence" value="ECO:0007669"/>
    <property type="project" value="TreeGrafter"/>
</dbReference>
<comment type="miscellaneous">
    <text evidence="5">Although this enzyme belongs to the family of MTA phosphorylases based on sequence homology, it has been shown that conserved amino acid substitutions in the substrate binding pocket convert the substrate specificity of this enzyme from 6-aminopurines to 6-oxopurines.</text>
</comment>
<evidence type="ECO:0000256" key="1">
    <source>
        <dbReference type="ARBA" id="ARBA00022676"/>
    </source>
</evidence>
<organism evidence="7 8">
    <name type="scientific">Thermoproteota archaeon</name>
    <dbReference type="NCBI Taxonomy" id="2056631"/>
    <lineage>
        <taxon>Archaea</taxon>
        <taxon>Thermoproteota</taxon>
    </lineage>
</organism>
<keyword evidence="3 5" id="KW-0660">Purine salvage</keyword>
<proteinExistence type="inferred from homology"/>
<dbReference type="FunFam" id="3.40.50.1580:FF:000012">
    <property type="entry name" value="Probable 6-oxopurine nucleoside phosphorylase"/>
    <property type="match status" value="1"/>
</dbReference>
<comment type="pathway">
    <text evidence="5">Purine metabolism; purine nucleoside salvage.</text>
</comment>
<name>A0A497EV25_9CREN</name>
<comment type="function">
    <text evidence="5">Catalyzes the reversible phosphorylation of S-methyl-5'-thioinosine (MTI) to hypoxanthine and 5-methylthioribose-1-phosphate. Involved in the breakdown of S-methyl-5'-thioadenosine (MTA), a major by-product of polyamine biosynthesis. Catabolism of (MTA) occurs via deamination to MTI and phosphorolysis to hypoxanthine.</text>
</comment>
<evidence type="ECO:0000256" key="2">
    <source>
        <dbReference type="ARBA" id="ARBA00022679"/>
    </source>
</evidence>
<dbReference type="NCBIfam" id="TIGR01694">
    <property type="entry name" value="MTAP"/>
    <property type="match status" value="1"/>
</dbReference>
<evidence type="ECO:0000256" key="3">
    <source>
        <dbReference type="ARBA" id="ARBA00022726"/>
    </source>
</evidence>
<dbReference type="GO" id="GO:0017061">
    <property type="term" value="F:S-methyl-5-thioadenosine phosphorylase activity"/>
    <property type="evidence" value="ECO:0007669"/>
    <property type="project" value="InterPro"/>
</dbReference>
<dbReference type="GO" id="GO:0006166">
    <property type="term" value="P:purine ribonucleoside salvage"/>
    <property type="evidence" value="ECO:0007669"/>
    <property type="project" value="UniProtKB-UniRule"/>
</dbReference>
<feature type="binding site" evidence="5">
    <location>
        <position position="183"/>
    </location>
    <ligand>
        <name>phosphate</name>
        <dbReference type="ChEBI" id="CHEBI:43474"/>
    </ligand>
</feature>
<dbReference type="NCBIfam" id="NF006599">
    <property type="entry name" value="PRK09136.1"/>
    <property type="match status" value="1"/>
</dbReference>
<dbReference type="InterPro" id="IPR010044">
    <property type="entry name" value="MTAP"/>
</dbReference>
<feature type="domain" description="Nucleoside phosphorylase" evidence="6">
    <location>
        <begin position="4"/>
        <end position="237"/>
    </location>
</feature>
<feature type="binding site" evidence="5">
    <location>
        <position position="11"/>
    </location>
    <ligand>
        <name>phosphate</name>
        <dbReference type="ChEBI" id="CHEBI:43474"/>
    </ligand>
</feature>
<evidence type="ECO:0000256" key="4">
    <source>
        <dbReference type="ARBA" id="ARBA00063054"/>
    </source>
</evidence>
<feature type="site" description="Important for substrate specificity" evidence="5">
    <location>
        <position position="164"/>
    </location>
</feature>
<sequence length="257" mass="28643">MKIRIGIIGGTGFEEAIKGLKEKIIETPYGKIEIFLGKLDGEQIAFVPRHGKRHEKPPHMVNYRGNIWALYSLGVERIIATNAVGGIADKLKPGDLVIVNDFIDFTKSRVITFYNGPDVIHVDMTEPYCPEIRNAILKVINRKKLSVNVWDHGVYACTEGPRFETPAEIRMLRILGADVVGMTGIPEVVLAREAGICYATICIVTNYAAGKQERISVEEVSLIMKKMTPIIVNIISEAIQEIPLERKCNCKIGEVRL</sequence>
<dbReference type="HAMAP" id="MF_01963">
    <property type="entry name" value="MTAP"/>
    <property type="match status" value="1"/>
</dbReference>
<feature type="site" description="Important for substrate specificity" evidence="5">
    <location>
        <position position="217"/>
    </location>
</feature>
<comment type="subunit">
    <text evidence="4">Homohexamer. Dimer of a homotrimer.</text>
</comment>
<dbReference type="AlphaFoldDB" id="A0A497EV25"/>
<feature type="binding site" evidence="5">
    <location>
        <begin position="49"/>
        <end position="50"/>
    </location>
    <ligand>
        <name>phosphate</name>
        <dbReference type="ChEBI" id="CHEBI:43474"/>
    </ligand>
</feature>
<comment type="caution">
    <text evidence="5">Lacks conserved residue(s) required for the propagation of feature annotation.</text>
</comment>
<evidence type="ECO:0000313" key="7">
    <source>
        <dbReference type="EMBL" id="RLE51244.1"/>
    </source>
</evidence>
<keyword evidence="2 5" id="KW-0808">Transferase</keyword>
<keyword evidence="1 5" id="KW-0328">Glycosyltransferase</keyword>
<dbReference type="EC" id="2.4.2.44" evidence="5"/>
<reference evidence="7 8" key="1">
    <citation type="submission" date="2018-06" db="EMBL/GenBank/DDBJ databases">
        <title>Extensive metabolic versatility and redundancy in microbially diverse, dynamic hydrothermal sediments.</title>
        <authorList>
            <person name="Dombrowski N."/>
            <person name="Teske A."/>
            <person name="Baker B.J."/>
        </authorList>
    </citation>
    <scope>NUCLEOTIDE SEQUENCE [LARGE SCALE GENOMIC DNA]</scope>
    <source>
        <strain evidence="7">B30_G17</strain>
    </source>
</reference>
<dbReference type="CDD" id="cd09010">
    <property type="entry name" value="MTAP_SsMTAPII_like_MTIP"/>
    <property type="match status" value="1"/>
</dbReference>
<comment type="subunit">
    <text evidence="5">Homotrimer.</text>
</comment>
<dbReference type="InterPro" id="IPR035994">
    <property type="entry name" value="Nucleoside_phosphorylase_sf"/>
</dbReference>
<comment type="similarity">
    <text evidence="5">Belongs to the PNP/MTAP phosphorylase family. MTAP subfamily.</text>
</comment>
<evidence type="ECO:0000313" key="8">
    <source>
        <dbReference type="Proteomes" id="UP000281962"/>
    </source>
</evidence>
<dbReference type="GO" id="GO:0005829">
    <property type="term" value="C:cytosol"/>
    <property type="evidence" value="ECO:0007669"/>
    <property type="project" value="TreeGrafter"/>
</dbReference>
<dbReference type="PANTHER" id="PTHR42679">
    <property type="entry name" value="S-METHYL-5'-THIOADENOSINE PHOSPHORYLASE"/>
    <property type="match status" value="1"/>
</dbReference>
<gene>
    <name evidence="7" type="ORF">DRJ21_00565</name>
</gene>
<dbReference type="InterPro" id="IPR000845">
    <property type="entry name" value="Nucleoside_phosphorylase_d"/>
</dbReference>
<comment type="catalytic activity">
    <reaction evidence="5">
        <text>S-methyl-5'-thioinosine + phosphate = 5-(methylsulfanyl)-alpha-D-ribose 1-phosphate + hypoxanthine</text>
        <dbReference type="Rhea" id="RHEA:30643"/>
        <dbReference type="ChEBI" id="CHEBI:17368"/>
        <dbReference type="ChEBI" id="CHEBI:43474"/>
        <dbReference type="ChEBI" id="CHEBI:48595"/>
        <dbReference type="ChEBI" id="CHEBI:58533"/>
        <dbReference type="EC" id="2.4.2.44"/>
    </reaction>
</comment>
<feature type="binding site" evidence="5">
    <location>
        <position position="182"/>
    </location>
    <ligand>
        <name>substrate</name>
    </ligand>
</feature>
<protein>
    <recommendedName>
        <fullName evidence="5">Probable S-methyl-5'-thioinosine phosphorylase</fullName>
        <ecNumber evidence="5">2.4.2.44</ecNumber>
    </recommendedName>
    <alternativeName>
        <fullName evidence="5">5'-methylthioinosine phosphorylase</fullName>
        <shortName evidence="5">MTI phosphorylase</shortName>
        <shortName evidence="5">MTIP</shortName>
    </alternativeName>
</protein>
<dbReference type="UniPathway" id="UPA00606"/>
<accession>A0A497EV25</accession>
<dbReference type="PANTHER" id="PTHR42679:SF2">
    <property type="entry name" value="S-METHYL-5'-THIOADENOSINE PHOSPHORYLASE"/>
    <property type="match status" value="1"/>
</dbReference>
<evidence type="ECO:0000259" key="6">
    <source>
        <dbReference type="Pfam" id="PF01048"/>
    </source>
</evidence>
<dbReference type="Proteomes" id="UP000281962">
    <property type="component" value="Unassembled WGS sequence"/>
</dbReference>